<keyword evidence="2" id="KW-1185">Reference proteome</keyword>
<reference evidence="1 2" key="1">
    <citation type="submission" date="2019-03" db="EMBL/GenBank/DDBJ databases">
        <title>Genomic Encyclopedia of Type Strains, Phase IV (KMG-IV): sequencing the most valuable type-strain genomes for metagenomic binning, comparative biology and taxonomic classification.</title>
        <authorList>
            <person name="Goeker M."/>
        </authorList>
    </citation>
    <scope>NUCLEOTIDE SEQUENCE [LARGE SCALE GENOMIC DNA]</scope>
    <source>
        <strain evidence="1 2">DSM 100433</strain>
    </source>
</reference>
<evidence type="ECO:0000313" key="2">
    <source>
        <dbReference type="Proteomes" id="UP000294682"/>
    </source>
</evidence>
<comment type="caution">
    <text evidence="1">The sequence shown here is derived from an EMBL/GenBank/DDBJ whole genome shotgun (WGS) entry which is preliminary data.</text>
</comment>
<dbReference type="CDD" id="cd07067">
    <property type="entry name" value="HP_PGM_like"/>
    <property type="match status" value="1"/>
</dbReference>
<dbReference type="InterPro" id="IPR029033">
    <property type="entry name" value="His_PPase_superfam"/>
</dbReference>
<dbReference type="Gene3D" id="3.40.50.1240">
    <property type="entry name" value="Phosphoglycerate mutase-like"/>
    <property type="match status" value="1"/>
</dbReference>
<sequence length="203" mass="22958">MSSLILIRHGRTAGNLRGAYVGRSDEPLCAQGRQEILSRCREGCYPPAARVYCTPLRRTAETAGLIYPGLRSLVVDGLRECDFGEYEGKTYEELKDLPAYHRWLQSGGHAAFPGGEGRAAFCERCREAFVRLVEREPLQEDVALVLHGGVIMALMEAFALPQKDFYDWQPRNGEGYLLRFEPRLWREARKLELIGKLQGRDAV</sequence>
<dbReference type="SUPFAM" id="SSF53254">
    <property type="entry name" value="Phosphoglycerate mutase-like"/>
    <property type="match status" value="1"/>
</dbReference>
<dbReference type="SMART" id="SM00855">
    <property type="entry name" value="PGAM"/>
    <property type="match status" value="1"/>
</dbReference>
<dbReference type="Proteomes" id="UP000294682">
    <property type="component" value="Unassembled WGS sequence"/>
</dbReference>
<dbReference type="PANTHER" id="PTHR48100:SF1">
    <property type="entry name" value="HISTIDINE PHOSPHATASE FAMILY PROTEIN-RELATED"/>
    <property type="match status" value="1"/>
</dbReference>
<dbReference type="GO" id="GO:0005737">
    <property type="term" value="C:cytoplasm"/>
    <property type="evidence" value="ECO:0007669"/>
    <property type="project" value="TreeGrafter"/>
</dbReference>
<proteinExistence type="predicted"/>
<dbReference type="Pfam" id="PF00300">
    <property type="entry name" value="His_Phos_1"/>
    <property type="match status" value="1"/>
</dbReference>
<evidence type="ECO:0000313" key="1">
    <source>
        <dbReference type="EMBL" id="TCL42293.1"/>
    </source>
</evidence>
<protein>
    <submittedName>
        <fullName evidence="1">Alpha-ribazole phosphatase</fullName>
    </submittedName>
</protein>
<dbReference type="RefSeq" id="WP_132085041.1">
    <property type="nucleotide sequence ID" value="NZ_SLUK01000011.1"/>
</dbReference>
<dbReference type="GO" id="GO:0016791">
    <property type="term" value="F:phosphatase activity"/>
    <property type="evidence" value="ECO:0007669"/>
    <property type="project" value="TreeGrafter"/>
</dbReference>
<gene>
    <name evidence="1" type="ORF">EDD78_11157</name>
</gene>
<dbReference type="InterPro" id="IPR013078">
    <property type="entry name" value="His_Pase_superF_clade-1"/>
</dbReference>
<accession>A0A9X8UHH7</accession>
<name>A0A9X8UHH7_9FIRM</name>
<dbReference type="PANTHER" id="PTHR48100">
    <property type="entry name" value="BROAD-SPECIFICITY PHOSPHATASE YOR283W-RELATED"/>
    <property type="match status" value="1"/>
</dbReference>
<dbReference type="EMBL" id="SLUK01000011">
    <property type="protein sequence ID" value="TCL42293.1"/>
    <property type="molecule type" value="Genomic_DNA"/>
</dbReference>
<dbReference type="InterPro" id="IPR050275">
    <property type="entry name" value="PGM_Phosphatase"/>
</dbReference>
<dbReference type="AlphaFoldDB" id="A0A9X8UHH7"/>
<organism evidence="1 2">
    <name type="scientific">Harryflintia acetispora</name>
    <dbReference type="NCBI Taxonomy" id="1849041"/>
    <lineage>
        <taxon>Bacteria</taxon>
        <taxon>Bacillati</taxon>
        <taxon>Bacillota</taxon>
        <taxon>Clostridia</taxon>
        <taxon>Eubacteriales</taxon>
        <taxon>Oscillospiraceae</taxon>
        <taxon>Harryflintia</taxon>
    </lineage>
</organism>